<proteinExistence type="predicted"/>
<comment type="caution">
    <text evidence="1">The sequence shown here is derived from an EMBL/GenBank/DDBJ whole genome shotgun (WGS) entry which is preliminary data.</text>
</comment>
<dbReference type="AlphaFoldDB" id="A0A2P7S935"/>
<dbReference type="Gene3D" id="6.10.250.730">
    <property type="match status" value="1"/>
</dbReference>
<name>A0A2P7S935_9HYPH</name>
<dbReference type="InterPro" id="IPR010385">
    <property type="entry name" value="DUF982"/>
</dbReference>
<evidence type="ECO:0000313" key="2">
    <source>
        <dbReference type="Proteomes" id="UP000240653"/>
    </source>
</evidence>
<reference evidence="1 2" key="1">
    <citation type="submission" date="2018-03" db="EMBL/GenBank/DDBJ databases">
        <title>The draft genome of Mesorhizobium soli JCM 19897.</title>
        <authorList>
            <person name="Li L."/>
            <person name="Liu L."/>
            <person name="Liang L."/>
            <person name="Wang T."/>
            <person name="Zhang X."/>
        </authorList>
    </citation>
    <scope>NUCLEOTIDE SEQUENCE [LARGE SCALE GENOMIC DNA]</scope>
    <source>
        <strain evidence="1 2">JCM 19897</strain>
    </source>
</reference>
<accession>A0A2P7S935</accession>
<protein>
    <submittedName>
        <fullName evidence="1">DUF982 domain-containing protein</fullName>
    </submittedName>
</protein>
<dbReference type="RefSeq" id="WP_106725373.1">
    <property type="nucleotide sequence ID" value="NZ_PXYL01000009.1"/>
</dbReference>
<dbReference type="EMBL" id="PXYL01000009">
    <property type="protein sequence ID" value="PSJ59008.1"/>
    <property type="molecule type" value="Genomic_DNA"/>
</dbReference>
<evidence type="ECO:0000313" key="1">
    <source>
        <dbReference type="EMBL" id="PSJ59008.1"/>
    </source>
</evidence>
<gene>
    <name evidence="1" type="ORF">C7I85_17895</name>
</gene>
<organism evidence="1 2">
    <name type="scientific">Pseudaminobacter soli</name>
    <name type="common">ex Li et al. 2025</name>
    <dbReference type="NCBI Taxonomy" id="1295366"/>
    <lineage>
        <taxon>Bacteria</taxon>
        <taxon>Pseudomonadati</taxon>
        <taxon>Pseudomonadota</taxon>
        <taxon>Alphaproteobacteria</taxon>
        <taxon>Hyphomicrobiales</taxon>
        <taxon>Phyllobacteriaceae</taxon>
        <taxon>Pseudaminobacter</taxon>
    </lineage>
</organism>
<dbReference type="OrthoDB" id="8084653at2"/>
<sequence length="86" mass="9697">MGMKLFHKPVRVQIGRIDRDRIVLGTEDAAKILLRAWPSTCDKKRQEAMRACLEVIKGKKPPSVARKAFIAAAQEARVLLDEEVRA</sequence>
<keyword evidence="2" id="KW-1185">Reference proteome</keyword>
<dbReference type="Pfam" id="PF06169">
    <property type="entry name" value="DUF982"/>
    <property type="match status" value="1"/>
</dbReference>
<dbReference type="Proteomes" id="UP000240653">
    <property type="component" value="Unassembled WGS sequence"/>
</dbReference>